<dbReference type="Proteomes" id="UP001585080">
    <property type="component" value="Unassembled WGS sequence"/>
</dbReference>
<dbReference type="RefSeq" id="WP_210921675.1">
    <property type="nucleotide sequence ID" value="NZ_JAYMRP010000016.1"/>
</dbReference>
<evidence type="ECO:0000259" key="1">
    <source>
        <dbReference type="PROSITE" id="PS50075"/>
    </source>
</evidence>
<sequence length="85" mass="9059">MTALADEIRDYIVSEFLDGEDTTDLTADFDLIGNGVVDSLGVVRIVSHLSRTYAIPVDDIPLAPDNFRSIGAITAFVQSSAKTAA</sequence>
<organism evidence="2 3">
    <name type="scientific">Streptomyces broussonetiae</name>
    <dbReference type="NCBI Taxonomy" id="2686304"/>
    <lineage>
        <taxon>Bacteria</taxon>
        <taxon>Bacillati</taxon>
        <taxon>Actinomycetota</taxon>
        <taxon>Actinomycetes</taxon>
        <taxon>Kitasatosporales</taxon>
        <taxon>Streptomycetaceae</taxon>
        <taxon>Streptomyces</taxon>
    </lineage>
</organism>
<dbReference type="InterPro" id="IPR036736">
    <property type="entry name" value="ACP-like_sf"/>
</dbReference>
<evidence type="ECO:0000313" key="3">
    <source>
        <dbReference type="Proteomes" id="UP001585080"/>
    </source>
</evidence>
<dbReference type="SUPFAM" id="SSF47336">
    <property type="entry name" value="ACP-like"/>
    <property type="match status" value="1"/>
</dbReference>
<dbReference type="PROSITE" id="PS50075">
    <property type="entry name" value="CARRIER"/>
    <property type="match status" value="1"/>
</dbReference>
<feature type="domain" description="Carrier" evidence="1">
    <location>
        <begin position="3"/>
        <end position="81"/>
    </location>
</feature>
<dbReference type="InterPro" id="IPR009081">
    <property type="entry name" value="PP-bd_ACP"/>
</dbReference>
<comment type="caution">
    <text evidence="2">The sequence shown here is derived from an EMBL/GenBank/DDBJ whole genome shotgun (WGS) entry which is preliminary data.</text>
</comment>
<gene>
    <name evidence="2" type="ORF">VSS16_19720</name>
</gene>
<evidence type="ECO:0000313" key="2">
    <source>
        <dbReference type="EMBL" id="MFB8774931.1"/>
    </source>
</evidence>
<protein>
    <submittedName>
        <fullName evidence="2">Acyl carrier protein</fullName>
    </submittedName>
</protein>
<accession>A0ABV5EDP8</accession>
<reference evidence="2 3" key="1">
    <citation type="submission" date="2024-01" db="EMBL/GenBank/DDBJ databases">
        <title>Genome mining of biosynthetic gene clusters to explore secondary metabolites of Streptomyces sp.</title>
        <authorList>
            <person name="Baig A."/>
            <person name="Ajitkumar Shintre N."/>
            <person name="Kumar H."/>
            <person name="Anbarasu A."/>
            <person name="Ramaiah S."/>
        </authorList>
    </citation>
    <scope>NUCLEOTIDE SEQUENCE [LARGE SCALE GENOMIC DNA]</scope>
    <source>
        <strain evidence="2 3">A57</strain>
    </source>
</reference>
<dbReference type="EMBL" id="JAYMRP010000016">
    <property type="protein sequence ID" value="MFB8774931.1"/>
    <property type="molecule type" value="Genomic_DNA"/>
</dbReference>
<proteinExistence type="predicted"/>
<keyword evidence="3" id="KW-1185">Reference proteome</keyword>
<name>A0ABV5EDP8_9ACTN</name>
<dbReference type="Gene3D" id="1.10.1200.10">
    <property type="entry name" value="ACP-like"/>
    <property type="match status" value="1"/>
</dbReference>